<evidence type="ECO:0000256" key="2">
    <source>
        <dbReference type="SAM" id="Phobius"/>
    </source>
</evidence>
<dbReference type="Proteomes" id="UP000321484">
    <property type="component" value="Unassembled WGS sequence"/>
</dbReference>
<dbReference type="EMBL" id="BJYK01000001">
    <property type="protein sequence ID" value="GEN78661.1"/>
    <property type="molecule type" value="Genomic_DNA"/>
</dbReference>
<gene>
    <name evidence="3" type="ORF">AFE02nite_03950</name>
</gene>
<dbReference type="Pfam" id="PF11241">
    <property type="entry name" value="DUF3043"/>
    <property type="match status" value="1"/>
</dbReference>
<evidence type="ECO:0000256" key="1">
    <source>
        <dbReference type="SAM" id="MobiDB-lite"/>
    </source>
</evidence>
<protein>
    <recommendedName>
        <fullName evidence="5">DUF3043 domain-containing protein</fullName>
    </recommendedName>
</protein>
<dbReference type="RefSeq" id="WP_034246307.1">
    <property type="nucleotide sequence ID" value="NZ_BJYK01000001.1"/>
</dbReference>
<proteinExistence type="predicted"/>
<keyword evidence="2" id="KW-0472">Membrane</keyword>
<evidence type="ECO:0000313" key="3">
    <source>
        <dbReference type="EMBL" id="GEN78661.1"/>
    </source>
</evidence>
<dbReference type="InterPro" id="IPR021403">
    <property type="entry name" value="DUF3043"/>
</dbReference>
<name>A0A511YTZ5_9CELL</name>
<feature type="compositionally biased region" description="Pro residues" evidence="1">
    <location>
        <begin position="1"/>
        <end position="14"/>
    </location>
</feature>
<feature type="transmembrane region" description="Helical" evidence="2">
    <location>
        <begin position="100"/>
        <end position="121"/>
    </location>
</feature>
<dbReference type="AlphaFoldDB" id="A0A511YTZ5"/>
<organism evidence="3 4">
    <name type="scientific">Actinotalea fermentans</name>
    <dbReference type="NCBI Taxonomy" id="43671"/>
    <lineage>
        <taxon>Bacteria</taxon>
        <taxon>Bacillati</taxon>
        <taxon>Actinomycetota</taxon>
        <taxon>Actinomycetes</taxon>
        <taxon>Micrococcales</taxon>
        <taxon>Cellulomonadaceae</taxon>
        <taxon>Actinotalea</taxon>
    </lineage>
</organism>
<feature type="transmembrane region" description="Helical" evidence="2">
    <location>
        <begin position="127"/>
        <end position="152"/>
    </location>
</feature>
<keyword evidence="4" id="KW-1185">Reference proteome</keyword>
<evidence type="ECO:0000313" key="4">
    <source>
        <dbReference type="Proteomes" id="UP000321484"/>
    </source>
</evidence>
<feature type="region of interest" description="Disordered" evidence="1">
    <location>
        <begin position="1"/>
        <end position="76"/>
    </location>
</feature>
<keyword evidence="2" id="KW-0812">Transmembrane</keyword>
<comment type="caution">
    <text evidence="3">The sequence shown here is derived from an EMBL/GenBank/DDBJ whole genome shotgun (WGS) entry which is preliminary data.</text>
</comment>
<accession>A0A511YTZ5</accession>
<sequence length="200" mass="22334">MPPSKRTPTSPPAEPESTHPGKGRPTPTRKEAEAARRRPLVPDTRGDAKARKAATRAQRMREQQAMMDGDERYLPARDKGPVRRMARDVVDARRNFGDYFVWYAMGLLAAMFVIAALAQSIGEQTAFYLLQGLNLATIGVAVAAAVDGWLLSRKLRKALDARFGAEKVVRGTVMYGVLRAYQMRRMRMPKPQVARGQQPR</sequence>
<keyword evidence="2" id="KW-1133">Transmembrane helix</keyword>
<evidence type="ECO:0008006" key="5">
    <source>
        <dbReference type="Google" id="ProtNLM"/>
    </source>
</evidence>
<reference evidence="3 4" key="1">
    <citation type="submission" date="2019-07" db="EMBL/GenBank/DDBJ databases">
        <title>Whole genome shotgun sequence of Actinotalea fermentans NBRC 105374.</title>
        <authorList>
            <person name="Hosoyama A."/>
            <person name="Uohara A."/>
            <person name="Ohji S."/>
            <person name="Ichikawa N."/>
        </authorList>
    </citation>
    <scope>NUCLEOTIDE SEQUENCE [LARGE SCALE GENOMIC DNA]</scope>
    <source>
        <strain evidence="3 4">NBRC 105374</strain>
    </source>
</reference>
<dbReference type="OrthoDB" id="5194448at2"/>